<dbReference type="STRING" id="6832.A0A553NPT6"/>
<dbReference type="EMBL" id="VCGU01000011">
    <property type="protein sequence ID" value="TRY67444.1"/>
    <property type="molecule type" value="Genomic_DNA"/>
</dbReference>
<proteinExistence type="predicted"/>
<dbReference type="AlphaFoldDB" id="A0A553NPT6"/>
<dbReference type="SUPFAM" id="SSF48508">
    <property type="entry name" value="Nuclear receptor ligand-binding domain"/>
    <property type="match status" value="1"/>
</dbReference>
<reference evidence="11 12" key="1">
    <citation type="journal article" date="2018" name="Nat. Ecol. Evol.">
        <title>Genomic signatures of mitonuclear coevolution across populations of Tigriopus californicus.</title>
        <authorList>
            <person name="Barreto F.S."/>
            <person name="Watson E.T."/>
            <person name="Lima T.G."/>
            <person name="Willett C.S."/>
            <person name="Edmands S."/>
            <person name="Li W."/>
            <person name="Burton R.S."/>
        </authorList>
    </citation>
    <scope>NUCLEOTIDE SEQUENCE [LARGE SCALE GENOMIC DNA]</scope>
    <source>
        <strain evidence="11 12">San Diego</strain>
    </source>
</reference>
<feature type="compositionally biased region" description="Low complexity" evidence="9">
    <location>
        <begin position="28"/>
        <end position="39"/>
    </location>
</feature>
<dbReference type="GO" id="GO:0000122">
    <property type="term" value="P:negative regulation of transcription by RNA polymerase II"/>
    <property type="evidence" value="ECO:0007669"/>
    <property type="project" value="TreeGrafter"/>
</dbReference>
<dbReference type="PROSITE" id="PS51030">
    <property type="entry name" value="NUCLEAR_REC_DBD_2"/>
    <property type="match status" value="1"/>
</dbReference>
<feature type="compositionally biased region" description="Polar residues" evidence="9">
    <location>
        <begin position="18"/>
        <end position="27"/>
    </location>
</feature>
<evidence type="ECO:0000256" key="4">
    <source>
        <dbReference type="ARBA" id="ARBA00023015"/>
    </source>
</evidence>
<feature type="region of interest" description="Disordered" evidence="9">
    <location>
        <begin position="394"/>
        <end position="418"/>
    </location>
</feature>
<dbReference type="SUPFAM" id="SSF57716">
    <property type="entry name" value="Glucocorticoid receptor-like (DNA-binding domain)"/>
    <property type="match status" value="1"/>
</dbReference>
<keyword evidence="6" id="KW-0804">Transcription</keyword>
<dbReference type="GO" id="GO:0000978">
    <property type="term" value="F:RNA polymerase II cis-regulatory region sequence-specific DNA binding"/>
    <property type="evidence" value="ECO:0007669"/>
    <property type="project" value="TreeGrafter"/>
</dbReference>
<feature type="compositionally biased region" description="Low complexity" evidence="9">
    <location>
        <begin position="309"/>
        <end position="326"/>
    </location>
</feature>
<dbReference type="PROSITE" id="PS00031">
    <property type="entry name" value="NUCLEAR_REC_DBD_1"/>
    <property type="match status" value="1"/>
</dbReference>
<dbReference type="GO" id="GO:0008270">
    <property type="term" value="F:zinc ion binding"/>
    <property type="evidence" value="ECO:0007669"/>
    <property type="project" value="UniProtKB-KW"/>
</dbReference>
<dbReference type="PRINTS" id="PR00047">
    <property type="entry name" value="STROIDFINGER"/>
</dbReference>
<protein>
    <recommendedName>
        <fullName evidence="10">Nuclear receptor domain-containing protein</fullName>
    </recommendedName>
</protein>
<feature type="compositionally biased region" description="Polar residues" evidence="9">
    <location>
        <begin position="263"/>
        <end position="276"/>
    </location>
</feature>
<dbReference type="Gene3D" id="1.10.565.10">
    <property type="entry name" value="Retinoid X Receptor"/>
    <property type="match status" value="1"/>
</dbReference>
<dbReference type="Gene3D" id="3.30.50.10">
    <property type="entry name" value="Erythroid Transcription Factor GATA-1, subunit A"/>
    <property type="match status" value="1"/>
</dbReference>
<feature type="region of interest" description="Disordered" evidence="9">
    <location>
        <begin position="18"/>
        <end position="53"/>
    </location>
</feature>
<accession>A0A553NPT6</accession>
<dbReference type="Proteomes" id="UP000318571">
    <property type="component" value="Chromosome 4"/>
</dbReference>
<evidence type="ECO:0000313" key="12">
    <source>
        <dbReference type="Proteomes" id="UP000318571"/>
    </source>
</evidence>
<keyword evidence="4" id="KW-0805">Transcription regulation</keyword>
<evidence type="ECO:0000256" key="5">
    <source>
        <dbReference type="ARBA" id="ARBA00023125"/>
    </source>
</evidence>
<feature type="domain" description="Nuclear receptor" evidence="10">
    <location>
        <begin position="61"/>
        <end position="141"/>
    </location>
</feature>
<keyword evidence="1" id="KW-0479">Metal-binding</keyword>
<sequence length="625" mass="71228">METFCLANLTEADLGSSASSIHSTEVNSPESEQSSSSLSPKRHGDPTNPSIGRIAPQVDVTTVCLICGDQAIRHVHYGGRCCFSCKAFFRRAVNWHNSKVKLFQCRNVQNCRIDIKSRKCCQYCRFQKCLDTGMNPSWVLSDDERQQRFQKRKAKQQHQLQQRRQKPGPKEEKCSQLFRNHRHHDDNDEDDDSTTSLQRHGLSKRMASRSSLNQRRGRSRPSQAHGTHHSSTEASSSISTKLGRPASSSSQPRRGKAKASVSGLDTSNGTEWSSSLCKDENSLSAQQDHHSLQSLKVRLTRNQNSQPVSLSANTTSTTTSRSDISSPALPLDDTKPSCEELCRSWFALNHNEKAELDHLENLFQRSWSGDVRQLKLKCKWSDWQAQFLALDENTADDSSNDSNGQGQNDNPREKVSEKEDSISDLFQQSLKKSSKDCLIRSLYLLQEVSAFQDLSTFDQEQLFITNMSGLSYLQSVQYQLIHSRQKEFLVFSKDSIRFSHIQESSTTCVLQLEDDSHQSSSAKMISMNQSVNLEKIVRIFGHFQLPRLVHMLLMLIVIFSNDTLFMREIGNNELVEQCQIHYLNLLEKYLFSNFQRDRAMSILAQLIRVILLMRDDILDRPLICH</sequence>
<feature type="compositionally biased region" description="Basic and acidic residues" evidence="9">
    <location>
        <begin position="277"/>
        <end position="291"/>
    </location>
</feature>
<dbReference type="SMART" id="SM00399">
    <property type="entry name" value="ZnF_C4"/>
    <property type="match status" value="1"/>
</dbReference>
<evidence type="ECO:0000256" key="1">
    <source>
        <dbReference type="ARBA" id="ARBA00022723"/>
    </source>
</evidence>
<evidence type="ECO:0000256" key="7">
    <source>
        <dbReference type="ARBA" id="ARBA00023170"/>
    </source>
</evidence>
<evidence type="ECO:0000256" key="9">
    <source>
        <dbReference type="SAM" id="MobiDB-lite"/>
    </source>
</evidence>
<dbReference type="InterPro" id="IPR013088">
    <property type="entry name" value="Znf_NHR/GATA"/>
</dbReference>
<keyword evidence="5" id="KW-0238">DNA-binding</keyword>
<dbReference type="InterPro" id="IPR050234">
    <property type="entry name" value="Nuclear_hormone_rcpt_NR1"/>
</dbReference>
<evidence type="ECO:0000256" key="3">
    <source>
        <dbReference type="ARBA" id="ARBA00022833"/>
    </source>
</evidence>
<dbReference type="PANTHER" id="PTHR24082">
    <property type="entry name" value="NUCLEAR HORMONE RECEPTOR"/>
    <property type="match status" value="1"/>
</dbReference>
<dbReference type="GO" id="GO:0030154">
    <property type="term" value="P:cell differentiation"/>
    <property type="evidence" value="ECO:0007669"/>
    <property type="project" value="TreeGrafter"/>
</dbReference>
<evidence type="ECO:0000259" key="10">
    <source>
        <dbReference type="PROSITE" id="PS51030"/>
    </source>
</evidence>
<feature type="compositionally biased region" description="Basic residues" evidence="9">
    <location>
        <begin position="148"/>
        <end position="167"/>
    </location>
</feature>
<keyword evidence="3" id="KW-0862">Zinc</keyword>
<keyword evidence="12" id="KW-1185">Reference proteome</keyword>
<feature type="compositionally biased region" description="Polar residues" evidence="9">
    <location>
        <begin position="208"/>
        <end position="224"/>
    </location>
</feature>
<dbReference type="InterPro" id="IPR035500">
    <property type="entry name" value="NHR-like_dom_sf"/>
</dbReference>
<keyword evidence="7" id="KW-0675">Receptor</keyword>
<keyword evidence="8" id="KW-0539">Nucleus</keyword>
<comment type="caution">
    <text evidence="11">The sequence shown here is derived from an EMBL/GenBank/DDBJ whole genome shotgun (WGS) entry which is preliminary data.</text>
</comment>
<dbReference type="GO" id="GO:0004879">
    <property type="term" value="F:nuclear receptor activity"/>
    <property type="evidence" value="ECO:0007669"/>
    <property type="project" value="TreeGrafter"/>
</dbReference>
<feature type="compositionally biased region" description="Polar residues" evidence="9">
    <location>
        <begin position="400"/>
        <end position="409"/>
    </location>
</feature>
<dbReference type="InterPro" id="IPR001628">
    <property type="entry name" value="Znf_hrmn_rcpt"/>
</dbReference>
<name>A0A553NPT6_TIGCA</name>
<dbReference type="PANTHER" id="PTHR24082:SF507">
    <property type="entry name" value="BILE ACID RECEPTOR-RELATED"/>
    <property type="match status" value="1"/>
</dbReference>
<dbReference type="Pfam" id="PF00105">
    <property type="entry name" value="zf-C4"/>
    <property type="match status" value="1"/>
</dbReference>
<dbReference type="GO" id="GO:0045944">
    <property type="term" value="P:positive regulation of transcription by RNA polymerase II"/>
    <property type="evidence" value="ECO:0007669"/>
    <property type="project" value="TreeGrafter"/>
</dbReference>
<evidence type="ECO:0000256" key="8">
    <source>
        <dbReference type="ARBA" id="ARBA00023242"/>
    </source>
</evidence>
<evidence type="ECO:0000256" key="2">
    <source>
        <dbReference type="ARBA" id="ARBA00022771"/>
    </source>
</evidence>
<evidence type="ECO:0000313" key="11">
    <source>
        <dbReference type="EMBL" id="TRY67444.1"/>
    </source>
</evidence>
<organism evidence="11 12">
    <name type="scientific">Tigriopus californicus</name>
    <name type="common">Marine copepod</name>
    <dbReference type="NCBI Taxonomy" id="6832"/>
    <lineage>
        <taxon>Eukaryota</taxon>
        <taxon>Metazoa</taxon>
        <taxon>Ecdysozoa</taxon>
        <taxon>Arthropoda</taxon>
        <taxon>Crustacea</taxon>
        <taxon>Multicrustacea</taxon>
        <taxon>Hexanauplia</taxon>
        <taxon>Copepoda</taxon>
        <taxon>Harpacticoida</taxon>
        <taxon>Harpacticidae</taxon>
        <taxon>Tigriopus</taxon>
    </lineage>
</organism>
<keyword evidence="2" id="KW-0863">Zinc-finger</keyword>
<dbReference type="OrthoDB" id="6159439at2759"/>
<evidence type="ECO:0000256" key="6">
    <source>
        <dbReference type="ARBA" id="ARBA00023163"/>
    </source>
</evidence>
<feature type="region of interest" description="Disordered" evidence="9">
    <location>
        <begin position="143"/>
        <end position="333"/>
    </location>
</feature>
<gene>
    <name evidence="11" type="ORF">TCAL_02744</name>
</gene>